<dbReference type="Proteomes" id="UP000030680">
    <property type="component" value="Unassembled WGS sequence"/>
</dbReference>
<dbReference type="EMBL" id="KB454508">
    <property type="protein sequence ID" value="EME29478.1"/>
    <property type="molecule type" value="Genomic_DNA"/>
</dbReference>
<gene>
    <name evidence="6" type="ORF">Gasu_31190</name>
</gene>
<evidence type="ECO:0000256" key="1">
    <source>
        <dbReference type="ARBA" id="ARBA00004123"/>
    </source>
</evidence>
<dbReference type="eggNOG" id="KOG1171">
    <property type="taxonomic scope" value="Eukaryota"/>
</dbReference>
<sequence length="542" mass="60109">MESSNERCHTPSSLEQTPKEANLCSREQSFSGTTEQVQDKLAEGRKFIGSLPLDAETDLSEATKYFHSSEATGISALAALAASPSTKSASLSLTSTPVRAMKEMTLQETTGGNFGFSRPKRLPRKLFADELELGPESVPKPHQNLTFSFYSNKQVNDETDDDTSSSSRNSSKQEYLEMQPEGNSKLHSLNRRSTDSSLSLNVREMKEVITSPVRSEKGSNVKFATREKERKSCKCKNSMCLKLYCECFAAGQLCSNCSCQNCLNDEDHEKEVSEARNAILLRNPAAFEPKMTAVPKEDGALAIKHQKGCNCKRSGCQKNYCECFHAGVFCSNICKCNDCGNREDDNSEKSTNLSHILSDSGIGIRGALSPLRGETNGYQHLLFMESPRKRWRESSSSSYSDQSSFRKSRSLTHFDSAFYERKTWSVNADTLSLLKVVEAEKKKLMEEESFEKSEATSESLDIPVSSLAANSSQDPLACDERSIMDKKNTPVIHSLHSDVTGRSRLRIPLFSHLLDTKKSSVPVAFQKSNLSEGRNTTNSSNH</sequence>
<dbReference type="PANTHER" id="PTHR12446:SF34">
    <property type="entry name" value="PROTEIN LIN-54 HOMOLOG"/>
    <property type="match status" value="1"/>
</dbReference>
<dbReference type="STRING" id="130081.M2Y0N0"/>
<keyword evidence="3" id="KW-0539">Nucleus</keyword>
<comment type="similarity">
    <text evidence="2">Belongs to the lin-54 family.</text>
</comment>
<comment type="subcellular location">
    <subcellularLocation>
        <location evidence="1">Nucleus</location>
    </subcellularLocation>
</comment>
<evidence type="ECO:0000313" key="6">
    <source>
        <dbReference type="EMBL" id="EME29478.1"/>
    </source>
</evidence>
<protein>
    <submittedName>
        <fullName evidence="6">Tesmin/TSO1-like CXC domain-containing protein</fullName>
    </submittedName>
</protein>
<proteinExistence type="inferred from homology"/>
<dbReference type="OrthoDB" id="6283463at2759"/>
<feature type="region of interest" description="Disordered" evidence="4">
    <location>
        <begin position="134"/>
        <end position="199"/>
    </location>
</feature>
<reference evidence="7" key="1">
    <citation type="journal article" date="2013" name="Science">
        <title>Gene transfer from bacteria and archaea facilitated evolution of an extremophilic eukaryote.</title>
        <authorList>
            <person name="Schonknecht G."/>
            <person name="Chen W.H."/>
            <person name="Ternes C.M."/>
            <person name="Barbier G.G."/>
            <person name="Shrestha R.P."/>
            <person name="Stanke M."/>
            <person name="Brautigam A."/>
            <person name="Baker B.J."/>
            <person name="Banfield J.F."/>
            <person name="Garavito R.M."/>
            <person name="Carr K."/>
            <person name="Wilkerson C."/>
            <person name="Rensing S.A."/>
            <person name="Gagneul D."/>
            <person name="Dickenson N.E."/>
            <person name="Oesterhelt C."/>
            <person name="Lercher M.J."/>
            <person name="Weber A.P."/>
        </authorList>
    </citation>
    <scope>NUCLEOTIDE SEQUENCE [LARGE SCALE GENOMIC DNA]</scope>
    <source>
        <strain evidence="7">074W</strain>
    </source>
</reference>
<dbReference type="RefSeq" id="XP_005705998.1">
    <property type="nucleotide sequence ID" value="XM_005705941.1"/>
</dbReference>
<evidence type="ECO:0000256" key="3">
    <source>
        <dbReference type="ARBA" id="ARBA00023242"/>
    </source>
</evidence>
<dbReference type="AlphaFoldDB" id="M2Y0N0"/>
<organism evidence="6 7">
    <name type="scientific">Galdieria sulphuraria</name>
    <name type="common">Red alga</name>
    <dbReference type="NCBI Taxonomy" id="130081"/>
    <lineage>
        <taxon>Eukaryota</taxon>
        <taxon>Rhodophyta</taxon>
        <taxon>Bangiophyceae</taxon>
        <taxon>Galdieriales</taxon>
        <taxon>Galdieriaceae</taxon>
        <taxon>Galdieria</taxon>
    </lineage>
</organism>
<feature type="compositionally biased region" description="Polar residues" evidence="4">
    <location>
        <begin position="143"/>
        <end position="154"/>
    </location>
</feature>
<evidence type="ECO:0000256" key="4">
    <source>
        <dbReference type="SAM" id="MobiDB-lite"/>
    </source>
</evidence>
<dbReference type="Gramene" id="EME29478">
    <property type="protein sequence ID" value="EME29478"/>
    <property type="gene ID" value="Gasu_31190"/>
</dbReference>
<feature type="compositionally biased region" description="Polar residues" evidence="4">
    <location>
        <begin position="25"/>
        <end position="36"/>
    </location>
</feature>
<dbReference type="PANTHER" id="PTHR12446">
    <property type="entry name" value="TESMIN/TSO1-RELATED"/>
    <property type="match status" value="1"/>
</dbReference>
<evidence type="ECO:0000313" key="7">
    <source>
        <dbReference type="Proteomes" id="UP000030680"/>
    </source>
</evidence>
<accession>M2Y0N0</accession>
<dbReference type="InterPro" id="IPR005172">
    <property type="entry name" value="CRC"/>
</dbReference>
<feature type="region of interest" description="Disordered" evidence="4">
    <location>
        <begin position="1"/>
        <end position="39"/>
    </location>
</feature>
<dbReference type="SMART" id="SM01114">
    <property type="entry name" value="CXC"/>
    <property type="match status" value="2"/>
</dbReference>
<name>M2Y0N0_GALSU</name>
<dbReference type="GeneID" id="17088269"/>
<evidence type="ECO:0000259" key="5">
    <source>
        <dbReference type="PROSITE" id="PS51634"/>
    </source>
</evidence>
<feature type="domain" description="CRC" evidence="5">
    <location>
        <begin position="229"/>
        <end position="344"/>
    </location>
</feature>
<dbReference type="InterPro" id="IPR028307">
    <property type="entry name" value="Lin-54_fam"/>
</dbReference>
<dbReference type="GO" id="GO:0005634">
    <property type="term" value="C:nucleus"/>
    <property type="evidence" value="ECO:0007669"/>
    <property type="project" value="UniProtKB-SubCell"/>
</dbReference>
<dbReference type="GO" id="GO:0006355">
    <property type="term" value="P:regulation of DNA-templated transcription"/>
    <property type="evidence" value="ECO:0007669"/>
    <property type="project" value="TreeGrafter"/>
</dbReference>
<dbReference type="KEGG" id="gsl:Gasu_31190"/>
<evidence type="ECO:0000256" key="2">
    <source>
        <dbReference type="ARBA" id="ARBA00007267"/>
    </source>
</evidence>
<keyword evidence="7" id="KW-1185">Reference proteome</keyword>
<dbReference type="PROSITE" id="PS51634">
    <property type="entry name" value="CRC"/>
    <property type="match status" value="1"/>
</dbReference>
<dbReference type="InterPro" id="IPR033467">
    <property type="entry name" value="Tesmin/TSO1-like_CXC"/>
</dbReference>
<dbReference type="Pfam" id="PF03638">
    <property type="entry name" value="TCR"/>
    <property type="match status" value="2"/>
</dbReference>